<dbReference type="Proteomes" id="UP001237737">
    <property type="component" value="Unassembled WGS sequence"/>
</dbReference>
<name>A0ABT9SYE2_9GAMM</name>
<evidence type="ECO:0000313" key="2">
    <source>
        <dbReference type="EMBL" id="MDQ0009579.1"/>
    </source>
</evidence>
<gene>
    <name evidence="2" type="ORF">J2T07_001756</name>
</gene>
<evidence type="ECO:0000313" key="3">
    <source>
        <dbReference type="Proteomes" id="UP001237737"/>
    </source>
</evidence>
<accession>A0ABT9SYE2</accession>
<protein>
    <recommendedName>
        <fullName evidence="4">Ribosomally synthesized peptide with nif11-like leader</fullName>
    </recommendedName>
</protein>
<evidence type="ECO:0000256" key="1">
    <source>
        <dbReference type="SAM" id="MobiDB-lite"/>
    </source>
</evidence>
<comment type="caution">
    <text evidence="2">The sequence shown here is derived from an EMBL/GenBank/DDBJ whole genome shotgun (WGS) entry which is preliminary data.</text>
</comment>
<reference evidence="2 3" key="1">
    <citation type="submission" date="2023-07" db="EMBL/GenBank/DDBJ databases">
        <title>Sorghum-associated microbial communities from plants grown in Nebraska, USA.</title>
        <authorList>
            <person name="Schachtman D."/>
        </authorList>
    </citation>
    <scope>NUCLEOTIDE SEQUENCE [LARGE SCALE GENOMIC DNA]</scope>
    <source>
        <strain evidence="2 3">CC60</strain>
    </source>
</reference>
<feature type="region of interest" description="Disordered" evidence="1">
    <location>
        <begin position="61"/>
        <end position="93"/>
    </location>
</feature>
<evidence type="ECO:0008006" key="4">
    <source>
        <dbReference type="Google" id="ProtNLM"/>
    </source>
</evidence>
<dbReference type="EMBL" id="JAUSSK010000002">
    <property type="protein sequence ID" value="MDQ0009579.1"/>
    <property type="molecule type" value="Genomic_DNA"/>
</dbReference>
<feature type="compositionally biased region" description="Polar residues" evidence="1">
    <location>
        <begin position="61"/>
        <end position="71"/>
    </location>
</feature>
<proteinExistence type="predicted"/>
<organism evidence="2 3">
    <name type="scientific">Luteibacter jiangsuensis</name>
    <dbReference type="NCBI Taxonomy" id="637577"/>
    <lineage>
        <taxon>Bacteria</taxon>
        <taxon>Pseudomonadati</taxon>
        <taxon>Pseudomonadota</taxon>
        <taxon>Gammaproteobacteria</taxon>
        <taxon>Lysobacterales</taxon>
        <taxon>Rhodanobacteraceae</taxon>
        <taxon>Luteibacter</taxon>
    </lineage>
</organism>
<keyword evidence="3" id="KW-1185">Reference proteome</keyword>
<sequence length="93" mass="9467">MSDVIDFLERMGGNAALNDAGTAELARELDAAAVDGALAAAILAGDEGALRDRIAPGTFYSIQLGDTPQNEEGSEPPANDAPETPDVPDPSDA</sequence>
<dbReference type="RefSeq" id="WP_306849056.1">
    <property type="nucleotide sequence ID" value="NZ_JAUSSK010000002.1"/>
</dbReference>